<sequence>MTHLPKVEICMRSVFDESALLKVLQRCRDIVAQSEDSDWSCMDAKDILERLDHSIRRLEQSLTVKIDELRFLFVVTGPLQETSMSNGWADEFLVLAERFDEIIGESS</sequence>
<name>D5SNU8_PLAL2</name>
<dbReference type="KEGG" id="plm:Plim_0251"/>
<gene>
    <name evidence="1" type="ordered locus">Plim_0251</name>
</gene>
<proteinExistence type="predicted"/>
<keyword evidence="2" id="KW-1185">Reference proteome</keyword>
<dbReference type="EMBL" id="CP001744">
    <property type="protein sequence ID" value="ADG66103.1"/>
    <property type="molecule type" value="Genomic_DNA"/>
</dbReference>
<dbReference type="Proteomes" id="UP000002220">
    <property type="component" value="Chromosome"/>
</dbReference>
<evidence type="ECO:0000313" key="1">
    <source>
        <dbReference type="EMBL" id="ADG66103.1"/>
    </source>
</evidence>
<dbReference type="HOGENOM" id="CLU_2207596_0_0_0"/>
<accession>D5SNU8</accession>
<dbReference type="STRING" id="521674.Plim_0251"/>
<reference evidence="1 2" key="1">
    <citation type="journal article" date="2010" name="Stand. Genomic Sci.">
        <title>Complete genome sequence of Planctomyces limnophilus type strain (Mu 290).</title>
        <authorList>
            <person name="Labutti K."/>
            <person name="Sikorski J."/>
            <person name="Schneider S."/>
            <person name="Nolan M."/>
            <person name="Lucas S."/>
            <person name="Glavina Del Rio T."/>
            <person name="Tice H."/>
            <person name="Cheng J.F."/>
            <person name="Goodwin L."/>
            <person name="Pitluck S."/>
            <person name="Liolios K."/>
            <person name="Ivanova N."/>
            <person name="Mavromatis K."/>
            <person name="Mikhailova N."/>
            <person name="Pati A."/>
            <person name="Chen A."/>
            <person name="Palaniappan K."/>
            <person name="Land M."/>
            <person name="Hauser L."/>
            <person name="Chang Y.J."/>
            <person name="Jeffries C.D."/>
            <person name="Tindall B.J."/>
            <person name="Rohde M."/>
            <person name="Goker M."/>
            <person name="Woyke T."/>
            <person name="Bristow J."/>
            <person name="Eisen J.A."/>
            <person name="Markowitz V."/>
            <person name="Hugenholtz P."/>
            <person name="Kyrpides N.C."/>
            <person name="Klenk H.P."/>
            <person name="Lapidus A."/>
        </authorList>
    </citation>
    <scope>NUCLEOTIDE SEQUENCE [LARGE SCALE GENOMIC DNA]</scope>
    <source>
        <strain evidence="2">ATCC 43296 / DSM 3776 / IFAM 1008 / 290</strain>
    </source>
</reference>
<dbReference type="AlphaFoldDB" id="D5SNU8"/>
<organism evidence="1 2">
    <name type="scientific">Planctopirus limnophila (strain ATCC 43296 / DSM 3776 / IFAM 1008 / Mu 290)</name>
    <name type="common">Planctomyces limnophilus</name>
    <dbReference type="NCBI Taxonomy" id="521674"/>
    <lineage>
        <taxon>Bacteria</taxon>
        <taxon>Pseudomonadati</taxon>
        <taxon>Planctomycetota</taxon>
        <taxon>Planctomycetia</taxon>
        <taxon>Planctomycetales</taxon>
        <taxon>Planctomycetaceae</taxon>
        <taxon>Planctopirus</taxon>
    </lineage>
</organism>
<protein>
    <submittedName>
        <fullName evidence="1">Uncharacterized protein</fullName>
    </submittedName>
</protein>
<evidence type="ECO:0000313" key="2">
    <source>
        <dbReference type="Proteomes" id="UP000002220"/>
    </source>
</evidence>